<keyword evidence="3" id="KW-0237">DNA synthesis</keyword>
<accession>A0A6P1MI91</accession>
<proteinExistence type="inferred from homology"/>
<dbReference type="KEGG" id="amic:Ami3637_07835"/>
<dbReference type="GO" id="GO:0000166">
    <property type="term" value="F:nucleotide binding"/>
    <property type="evidence" value="ECO:0007669"/>
    <property type="project" value="UniProtKB-KW"/>
</dbReference>
<dbReference type="InterPro" id="IPR024434">
    <property type="entry name" value="TSCPD_dom"/>
</dbReference>
<keyword evidence="4" id="KW-0547">Nucleotide-binding</keyword>
<evidence type="ECO:0000256" key="4">
    <source>
        <dbReference type="ARBA" id="ARBA00022741"/>
    </source>
</evidence>
<comment type="similarity">
    <text evidence="1">Belongs to the ribonucleoside diphosphate reductase class-2 family.</text>
</comment>
<protein>
    <recommendedName>
        <fullName evidence="2">ribonucleoside-diphosphate reductase</fullName>
        <ecNumber evidence="2">1.17.4.1</ecNumber>
    </recommendedName>
</protein>
<feature type="domain" description="TSCPD" evidence="6">
    <location>
        <begin position="5"/>
        <end position="79"/>
    </location>
</feature>
<dbReference type="GO" id="GO:0071897">
    <property type="term" value="P:DNA biosynthetic process"/>
    <property type="evidence" value="ECO:0007669"/>
    <property type="project" value="UniProtKB-KW"/>
</dbReference>
<reference evidence="7 8" key="1">
    <citation type="submission" date="2020-01" db="EMBL/GenBank/DDBJ databases">
        <title>Genomic analysis of Aminipila sp. CBA3637.</title>
        <authorList>
            <person name="Kim Y.B."/>
            <person name="Roh S.W."/>
        </authorList>
    </citation>
    <scope>NUCLEOTIDE SEQUENCE [LARGE SCALE GENOMIC DNA]</scope>
    <source>
        <strain evidence="7 8">CBA3637</strain>
    </source>
</reference>
<evidence type="ECO:0000313" key="7">
    <source>
        <dbReference type="EMBL" id="QHI72324.1"/>
    </source>
</evidence>
<dbReference type="Pfam" id="PF12637">
    <property type="entry name" value="TSCPD"/>
    <property type="match status" value="1"/>
</dbReference>
<dbReference type="AlphaFoldDB" id="A0A6P1MI91"/>
<evidence type="ECO:0000256" key="2">
    <source>
        <dbReference type="ARBA" id="ARBA00012274"/>
    </source>
</evidence>
<dbReference type="EC" id="1.17.4.1" evidence="2"/>
<dbReference type="RefSeq" id="WP_162362094.1">
    <property type="nucleotide sequence ID" value="NZ_CP047591.1"/>
</dbReference>
<keyword evidence="8" id="KW-1185">Reference proteome</keyword>
<sequence>MEYKFKPRGVCSQSLSFEIEDNKLKNVSFYGGCNGNLKGIATLVEGMPIDQVRDKLSGIKCGYKTTSCPDQLAQALNQILDPKE</sequence>
<gene>
    <name evidence="7" type="ORF">Ami3637_07835</name>
</gene>
<evidence type="ECO:0000259" key="6">
    <source>
        <dbReference type="Pfam" id="PF12637"/>
    </source>
</evidence>
<dbReference type="NCBIfam" id="TIGR03905">
    <property type="entry name" value="TIGR03905_4_Cys"/>
    <property type="match status" value="1"/>
</dbReference>
<dbReference type="InterPro" id="IPR023806">
    <property type="entry name" value="CHP03905"/>
</dbReference>
<comment type="catalytic activity">
    <reaction evidence="5">
        <text>a 2'-deoxyribonucleoside 5'-diphosphate + [thioredoxin]-disulfide + H2O = a ribonucleoside 5'-diphosphate + [thioredoxin]-dithiol</text>
        <dbReference type="Rhea" id="RHEA:23252"/>
        <dbReference type="Rhea" id="RHEA-COMP:10698"/>
        <dbReference type="Rhea" id="RHEA-COMP:10700"/>
        <dbReference type="ChEBI" id="CHEBI:15377"/>
        <dbReference type="ChEBI" id="CHEBI:29950"/>
        <dbReference type="ChEBI" id="CHEBI:50058"/>
        <dbReference type="ChEBI" id="CHEBI:57930"/>
        <dbReference type="ChEBI" id="CHEBI:73316"/>
        <dbReference type="EC" id="1.17.4.1"/>
    </reaction>
</comment>
<dbReference type="GO" id="GO:0004748">
    <property type="term" value="F:ribonucleoside-diphosphate reductase activity, thioredoxin disulfide as acceptor"/>
    <property type="evidence" value="ECO:0007669"/>
    <property type="project" value="UniProtKB-EC"/>
</dbReference>
<organism evidence="7 8">
    <name type="scientific">Aminipila terrae</name>
    <dbReference type="NCBI Taxonomy" id="2697030"/>
    <lineage>
        <taxon>Bacteria</taxon>
        <taxon>Bacillati</taxon>
        <taxon>Bacillota</taxon>
        <taxon>Clostridia</taxon>
        <taxon>Peptostreptococcales</taxon>
        <taxon>Anaerovoracaceae</taxon>
        <taxon>Aminipila</taxon>
    </lineage>
</organism>
<dbReference type="EMBL" id="CP047591">
    <property type="protein sequence ID" value="QHI72324.1"/>
    <property type="molecule type" value="Genomic_DNA"/>
</dbReference>
<evidence type="ECO:0000256" key="1">
    <source>
        <dbReference type="ARBA" id="ARBA00007405"/>
    </source>
</evidence>
<evidence type="ECO:0000256" key="5">
    <source>
        <dbReference type="ARBA" id="ARBA00047754"/>
    </source>
</evidence>
<dbReference type="Proteomes" id="UP000463883">
    <property type="component" value="Chromosome"/>
</dbReference>
<evidence type="ECO:0000313" key="8">
    <source>
        <dbReference type="Proteomes" id="UP000463883"/>
    </source>
</evidence>
<evidence type="ECO:0000256" key="3">
    <source>
        <dbReference type="ARBA" id="ARBA00022634"/>
    </source>
</evidence>
<name>A0A6P1MI91_9FIRM</name>